<dbReference type="InterPro" id="IPR011991">
    <property type="entry name" value="ArsR-like_HTH"/>
</dbReference>
<organism evidence="3 4">
    <name type="scientific">Paenibacillus lacisoli</name>
    <dbReference type="NCBI Taxonomy" id="3064525"/>
    <lineage>
        <taxon>Bacteria</taxon>
        <taxon>Bacillati</taxon>
        <taxon>Bacillota</taxon>
        <taxon>Bacilli</taxon>
        <taxon>Bacillales</taxon>
        <taxon>Paenibacillaceae</taxon>
        <taxon>Paenibacillus</taxon>
    </lineage>
</organism>
<comment type="caution">
    <text evidence="3">The sequence shown here is derived from an EMBL/GenBank/DDBJ whole genome shotgun (WGS) entry which is preliminary data.</text>
</comment>
<dbReference type="EMBL" id="JAUQTB010000010">
    <property type="protein sequence ID" value="MDO7907909.1"/>
    <property type="molecule type" value="Genomic_DNA"/>
</dbReference>
<accession>A0ABT9CF64</accession>
<dbReference type="SUPFAM" id="SSF46785">
    <property type="entry name" value="Winged helix' DNA-binding domain"/>
    <property type="match status" value="1"/>
</dbReference>
<evidence type="ECO:0000256" key="2">
    <source>
        <dbReference type="SAM" id="MobiDB-lite"/>
    </source>
</evidence>
<dbReference type="CDD" id="cd00090">
    <property type="entry name" value="HTH_ARSR"/>
    <property type="match status" value="1"/>
</dbReference>
<protein>
    <submittedName>
        <fullName evidence="3">Helix-turn-helix domain-containing protein</fullName>
    </submittedName>
</protein>
<evidence type="ECO:0000256" key="1">
    <source>
        <dbReference type="ARBA" id="ARBA00023125"/>
    </source>
</evidence>
<evidence type="ECO:0000313" key="3">
    <source>
        <dbReference type="EMBL" id="MDO7907909.1"/>
    </source>
</evidence>
<dbReference type="Proteomes" id="UP001240171">
    <property type="component" value="Unassembled WGS sequence"/>
</dbReference>
<reference evidence="3 4" key="1">
    <citation type="submission" date="2023-07" db="EMBL/GenBank/DDBJ databases">
        <title>Paenibacillus sp. JX-17 nov. isolated from soil.</title>
        <authorList>
            <person name="Wan Y."/>
            <person name="Liu B."/>
        </authorList>
    </citation>
    <scope>NUCLEOTIDE SEQUENCE [LARGE SCALE GENOMIC DNA]</scope>
    <source>
        <strain evidence="3 4">JX-17</strain>
    </source>
</reference>
<keyword evidence="4" id="KW-1185">Reference proteome</keyword>
<feature type="region of interest" description="Disordered" evidence="2">
    <location>
        <begin position="182"/>
        <end position="201"/>
    </location>
</feature>
<dbReference type="InterPro" id="IPR036390">
    <property type="entry name" value="WH_DNA-bd_sf"/>
</dbReference>
<name>A0ABT9CF64_9BACL</name>
<dbReference type="Pfam" id="PF12840">
    <property type="entry name" value="HTH_20"/>
    <property type="match status" value="1"/>
</dbReference>
<keyword evidence="1" id="KW-0238">DNA-binding</keyword>
<proteinExistence type="predicted"/>
<gene>
    <name evidence="3" type="ORF">Q5741_15965</name>
</gene>
<evidence type="ECO:0000313" key="4">
    <source>
        <dbReference type="Proteomes" id="UP001240171"/>
    </source>
</evidence>
<dbReference type="RefSeq" id="WP_305025125.1">
    <property type="nucleotide sequence ID" value="NZ_JAUQTB010000010.1"/>
</dbReference>
<sequence length="201" mass="22846">MQKKVKVLSTLEEIKVYSDPYRIQIMNTFYKLGRPATVKEVADTMGEVPAKVYYHVKKLDKIGLVELVSTREINGIIAKYYQAFEGDIHINHKEVSGPVKQMMLSETQKLINSMFDQYKQKFLQVMTAESEPIANTTSKTIHVTHDEAIQLLRDIRELLKPYEQKRSQEGITEVDFFASMSGAVTGSSPDQTSDFVSKSDS</sequence>
<dbReference type="Gene3D" id="1.10.10.10">
    <property type="entry name" value="Winged helix-like DNA-binding domain superfamily/Winged helix DNA-binding domain"/>
    <property type="match status" value="1"/>
</dbReference>
<dbReference type="InterPro" id="IPR036388">
    <property type="entry name" value="WH-like_DNA-bd_sf"/>
</dbReference>